<name>A0A135TYI4_9PEZI</name>
<dbReference type="Proteomes" id="UP000070121">
    <property type="component" value="Unassembled WGS sequence"/>
</dbReference>
<evidence type="ECO:0000313" key="3">
    <source>
        <dbReference type="Proteomes" id="UP000070121"/>
    </source>
</evidence>
<dbReference type="EMBL" id="JFFI01001842">
    <property type="protein sequence ID" value="KXH53218.1"/>
    <property type="molecule type" value="Genomic_DNA"/>
</dbReference>
<evidence type="ECO:0000313" key="2">
    <source>
        <dbReference type="EMBL" id="KXH53218.1"/>
    </source>
</evidence>
<comment type="caution">
    <text evidence="2">The sequence shown here is derived from an EMBL/GenBank/DDBJ whole genome shotgun (WGS) entry which is preliminary data.</text>
</comment>
<evidence type="ECO:0000256" key="1">
    <source>
        <dbReference type="SAM" id="MobiDB-lite"/>
    </source>
</evidence>
<sequence length="161" mass="17009">MRAAPATTATPQTALITPLTIDEPALEGTPELGVSVGPVDEPSPEAAVEQRNNRTLPRNGAARDDSPMESIRMFHEFYLVYVQELAARGSRVGFSGGRRVAVPIESPISEGSIADMNKFGANSNLGLSSDAIDVVVRKSTVTVGSAKTPLKECDDVSSRTP</sequence>
<organism evidence="2 3">
    <name type="scientific">Colletotrichum salicis</name>
    <dbReference type="NCBI Taxonomy" id="1209931"/>
    <lineage>
        <taxon>Eukaryota</taxon>
        <taxon>Fungi</taxon>
        <taxon>Dikarya</taxon>
        <taxon>Ascomycota</taxon>
        <taxon>Pezizomycotina</taxon>
        <taxon>Sordariomycetes</taxon>
        <taxon>Hypocreomycetidae</taxon>
        <taxon>Glomerellales</taxon>
        <taxon>Glomerellaceae</taxon>
        <taxon>Colletotrichum</taxon>
        <taxon>Colletotrichum acutatum species complex</taxon>
    </lineage>
</organism>
<protein>
    <submittedName>
        <fullName evidence="2">Uncharacterized protein</fullName>
    </submittedName>
</protein>
<dbReference type="AlphaFoldDB" id="A0A135TYI4"/>
<reference evidence="2 3" key="1">
    <citation type="submission" date="2014-02" db="EMBL/GenBank/DDBJ databases">
        <title>The genome sequence of Colletotrichum salicis CBS 607.94.</title>
        <authorList>
            <person name="Baroncelli R."/>
            <person name="Thon M.R."/>
        </authorList>
    </citation>
    <scope>NUCLEOTIDE SEQUENCE [LARGE SCALE GENOMIC DNA]</scope>
    <source>
        <strain evidence="2 3">CBS 607.94</strain>
    </source>
</reference>
<proteinExistence type="predicted"/>
<accession>A0A135TYI4</accession>
<feature type="region of interest" description="Disordered" evidence="1">
    <location>
        <begin position="23"/>
        <end position="67"/>
    </location>
</feature>
<gene>
    <name evidence="2" type="ORF">CSAL01_11021</name>
</gene>
<keyword evidence="3" id="KW-1185">Reference proteome</keyword>